<proteinExistence type="predicted"/>
<gene>
    <name evidence="4" type="ORF">H6H00_19755</name>
</gene>
<name>A0A7G7MCF1_9PSEU</name>
<dbReference type="Pfam" id="PF08666">
    <property type="entry name" value="SAF"/>
    <property type="match status" value="1"/>
</dbReference>
<evidence type="ECO:0000259" key="3">
    <source>
        <dbReference type="SMART" id="SM00858"/>
    </source>
</evidence>
<keyword evidence="5" id="KW-1185">Reference proteome</keyword>
<evidence type="ECO:0000256" key="1">
    <source>
        <dbReference type="SAM" id="MobiDB-lite"/>
    </source>
</evidence>
<organism evidence="4 5">
    <name type="scientific">Pseudonocardia petroleophila</name>
    <dbReference type="NCBI Taxonomy" id="37331"/>
    <lineage>
        <taxon>Bacteria</taxon>
        <taxon>Bacillati</taxon>
        <taxon>Actinomycetota</taxon>
        <taxon>Actinomycetes</taxon>
        <taxon>Pseudonocardiales</taxon>
        <taxon>Pseudonocardiaceae</taxon>
        <taxon>Pseudonocardia</taxon>
    </lineage>
</organism>
<keyword evidence="2" id="KW-1133">Transmembrane helix</keyword>
<feature type="region of interest" description="Disordered" evidence="1">
    <location>
        <begin position="1"/>
        <end position="20"/>
    </location>
</feature>
<keyword evidence="2" id="KW-0812">Transmembrane</keyword>
<feature type="transmembrane region" description="Helical" evidence="2">
    <location>
        <begin position="28"/>
        <end position="47"/>
    </location>
</feature>
<dbReference type="CDD" id="cd11614">
    <property type="entry name" value="SAF_CpaB_FlgA_like"/>
    <property type="match status" value="1"/>
</dbReference>
<dbReference type="KEGG" id="ppel:H6H00_19755"/>
<sequence length="206" mass="21337">MTTAVHPATTNGHVVPPTRRRTGRTSKLLLLAVLLGALGALLAVYAFRSAVAREGVVALARPLSYGDTVDPTALREVLLPSDTGLATIAWSDADSVIGTTAATDLRVGQTLTPDAITRERTPMPGEAVVGIPADPGHVPTTPLNPRDAVLLVSAGRPPLLATVVRTGETDLSGRRTVDVVVPQAEAEEVALAALDERVVLVLVGRG</sequence>
<dbReference type="InterPro" id="IPR013974">
    <property type="entry name" value="SAF"/>
</dbReference>
<feature type="compositionally biased region" description="Polar residues" evidence="1">
    <location>
        <begin position="1"/>
        <end position="12"/>
    </location>
</feature>
<dbReference type="Proteomes" id="UP000515728">
    <property type="component" value="Chromosome"/>
</dbReference>
<evidence type="ECO:0000256" key="2">
    <source>
        <dbReference type="SAM" id="Phobius"/>
    </source>
</evidence>
<dbReference type="SMART" id="SM00858">
    <property type="entry name" value="SAF"/>
    <property type="match status" value="1"/>
</dbReference>
<accession>A0A7G7MCF1</accession>
<reference evidence="4 5" key="1">
    <citation type="submission" date="2020-08" db="EMBL/GenBank/DDBJ databases">
        <authorList>
            <person name="Mo P."/>
        </authorList>
    </citation>
    <scope>NUCLEOTIDE SEQUENCE [LARGE SCALE GENOMIC DNA]</scope>
    <source>
        <strain evidence="4 5">CGMCC 4.1532</strain>
    </source>
</reference>
<evidence type="ECO:0000313" key="4">
    <source>
        <dbReference type="EMBL" id="QNG50462.1"/>
    </source>
</evidence>
<evidence type="ECO:0000313" key="5">
    <source>
        <dbReference type="Proteomes" id="UP000515728"/>
    </source>
</evidence>
<feature type="domain" description="SAF" evidence="3">
    <location>
        <begin position="54"/>
        <end position="117"/>
    </location>
</feature>
<dbReference type="EMBL" id="CP060131">
    <property type="protein sequence ID" value="QNG50462.1"/>
    <property type="molecule type" value="Genomic_DNA"/>
</dbReference>
<dbReference type="AlphaFoldDB" id="A0A7G7MCF1"/>
<protein>
    <submittedName>
        <fullName evidence="4">SAF domain-containing protein</fullName>
    </submittedName>
</protein>
<dbReference type="RefSeq" id="WP_185717224.1">
    <property type="nucleotide sequence ID" value="NZ_BAAAWI010000001.1"/>
</dbReference>
<keyword evidence="2" id="KW-0472">Membrane</keyword>